<dbReference type="Gene3D" id="1.20.1110.10">
    <property type="entry name" value="Calcium-transporting ATPase, transmembrane domain"/>
    <property type="match status" value="1"/>
</dbReference>
<accession>A0ABX6C594</accession>
<sequence length="913" mass="97339">MPSSAPARCPSSSSRPPGNRPVAEQPPVPAWHTLPADEIAAVLGTGPHGLASREAAERLTRSGPNVIDPVPPPPWYATLLHQFTSPVIYILLVAALVTLALEEWIDAGVIAAVLALNATIGFTQERRAERSVRALMGLVAPRARVIRDGHERDIDSRDLVPGDLVLLESGMRVPADIRLIAVNGLVVDQALLTGESEGVAKSADPSPDPATPIAERSCMAYSGTVVVRGRGRGYVVATGMQTELGAIAGSMRAQELPATPLQERMERFARAIGILVAAGALASFVLGVIVGESPSQMFLVAVALAVAVVPEGLPVAFTIALALGVRRMARRNAIIRKLPAVETLGSTTVIGSDKTGTLTENRMTVREAWTAAGTRPVPPPGSGPAPDISELERLLFVTGVMTNEADAFLTDDGYETSGDPTEAALLLAAIAVGLEPADLRAAPVLADIPFESERQYSASCRTWEGRTAWFVKGAPERIAERSTRMLTADGEAPVDRAAILAAAHDLASRGYRVLAMAWRPLEGPPDLDDHPRDLVFLGLQAMMDPPRPGVREAIRGCQQAGMRVIMITGDHAITASAIAAELSIAPPGAPVLPGPEIDSLDDEALRARLREIAVIARAAPEHKLRTVRALRADGHVVAVTGDGVNDAPALRAADIGIAMGRSGTDVAREAADMVLADDNFVTIYAAVEEGRVTFENVRKVTFFLVSTGAALLIAILASVALQWPVPMVAAQFLWLNLVTNGLQDVALAFEPGEKDVLRYPPRRRSEGIISPLLWERTVVAGIVMCIGTLALFRWELDQGASLEAARTVALTTMVLFQNFHLGNVRVERQSAFARSPLGNPFLFYAAAAALGLHIASLYLPPTQYVLRVEPLPLEAWLRMIPVAASVIVVVELHKLLVRLRGGTPLYRVVVRRP</sequence>
<evidence type="ECO:0000256" key="8">
    <source>
        <dbReference type="ARBA" id="ARBA00023136"/>
    </source>
</evidence>
<evidence type="ECO:0000259" key="11">
    <source>
        <dbReference type="SMART" id="SM00831"/>
    </source>
</evidence>
<dbReference type="Gene3D" id="3.40.50.1000">
    <property type="entry name" value="HAD superfamily/HAD-like"/>
    <property type="match status" value="1"/>
</dbReference>
<feature type="transmembrane region" description="Helical" evidence="10">
    <location>
        <begin position="773"/>
        <end position="792"/>
    </location>
</feature>
<dbReference type="SMART" id="SM00831">
    <property type="entry name" value="Cation_ATPase_N"/>
    <property type="match status" value="1"/>
</dbReference>
<dbReference type="SFLD" id="SFLDS00003">
    <property type="entry name" value="Haloacid_Dehalogenase"/>
    <property type="match status" value="1"/>
</dbReference>
<organism evidence="12 13">
    <name type="scientific">Tepidiforma bonchosmolovskayae</name>
    <dbReference type="NCBI Taxonomy" id="2601677"/>
    <lineage>
        <taxon>Bacteria</taxon>
        <taxon>Bacillati</taxon>
        <taxon>Chloroflexota</taxon>
        <taxon>Tepidiformia</taxon>
        <taxon>Tepidiformales</taxon>
        <taxon>Tepidiformaceae</taxon>
        <taxon>Tepidiforma</taxon>
    </lineage>
</organism>
<gene>
    <name evidence="12" type="ORF">Tbon_08925</name>
</gene>
<evidence type="ECO:0000256" key="3">
    <source>
        <dbReference type="ARBA" id="ARBA00022692"/>
    </source>
</evidence>
<dbReference type="SUPFAM" id="SSF81665">
    <property type="entry name" value="Calcium ATPase, transmembrane domain M"/>
    <property type="match status" value="1"/>
</dbReference>
<dbReference type="Pfam" id="PF00122">
    <property type="entry name" value="E1-E2_ATPase"/>
    <property type="match status" value="1"/>
</dbReference>
<dbReference type="InterPro" id="IPR036412">
    <property type="entry name" value="HAD-like_sf"/>
</dbReference>
<dbReference type="InterPro" id="IPR044492">
    <property type="entry name" value="P_typ_ATPase_HD_dom"/>
</dbReference>
<evidence type="ECO:0000256" key="4">
    <source>
        <dbReference type="ARBA" id="ARBA00022741"/>
    </source>
</evidence>
<dbReference type="InterPro" id="IPR050510">
    <property type="entry name" value="Cation_transp_ATPase_P-type"/>
</dbReference>
<feature type="transmembrane region" description="Helical" evidence="10">
    <location>
        <begin position="879"/>
        <end position="897"/>
    </location>
</feature>
<feature type="domain" description="Cation-transporting P-type ATPase N-terminal" evidence="11">
    <location>
        <begin position="30"/>
        <end position="103"/>
    </location>
</feature>
<dbReference type="NCBIfam" id="TIGR01494">
    <property type="entry name" value="ATPase_P-type"/>
    <property type="match status" value="2"/>
</dbReference>
<evidence type="ECO:0000256" key="2">
    <source>
        <dbReference type="ARBA" id="ARBA00005675"/>
    </source>
</evidence>
<dbReference type="EMBL" id="CP042829">
    <property type="protein sequence ID" value="QFG03415.1"/>
    <property type="molecule type" value="Genomic_DNA"/>
</dbReference>
<feature type="transmembrane region" description="Helical" evidence="10">
    <location>
        <begin position="83"/>
        <end position="101"/>
    </location>
</feature>
<dbReference type="SUPFAM" id="SSF81653">
    <property type="entry name" value="Calcium ATPase, transduction domain A"/>
    <property type="match status" value="1"/>
</dbReference>
<dbReference type="PRINTS" id="PR00120">
    <property type="entry name" value="HATPASE"/>
</dbReference>
<comment type="subcellular location">
    <subcellularLocation>
        <location evidence="1">Membrane</location>
        <topology evidence="1">Multi-pass membrane protein</topology>
    </subcellularLocation>
</comment>
<keyword evidence="8 10" id="KW-0472">Membrane</keyword>
<dbReference type="InterPro" id="IPR023214">
    <property type="entry name" value="HAD_sf"/>
</dbReference>
<dbReference type="SUPFAM" id="SSF81660">
    <property type="entry name" value="Metal cation-transporting ATPase, ATP-binding domain N"/>
    <property type="match status" value="1"/>
</dbReference>
<dbReference type="Gene3D" id="3.40.1110.10">
    <property type="entry name" value="Calcium-transporting ATPase, cytoplasmic domain N"/>
    <property type="match status" value="1"/>
</dbReference>
<evidence type="ECO:0000256" key="5">
    <source>
        <dbReference type="ARBA" id="ARBA00022840"/>
    </source>
</evidence>
<dbReference type="PRINTS" id="PR00119">
    <property type="entry name" value="CATATPASE"/>
</dbReference>
<evidence type="ECO:0000256" key="6">
    <source>
        <dbReference type="ARBA" id="ARBA00022967"/>
    </source>
</evidence>
<proteinExistence type="inferred from homology"/>
<name>A0ABX6C594_9CHLR</name>
<evidence type="ECO:0000256" key="1">
    <source>
        <dbReference type="ARBA" id="ARBA00004141"/>
    </source>
</evidence>
<feature type="transmembrane region" description="Helical" evidence="10">
    <location>
        <begin position="700"/>
        <end position="721"/>
    </location>
</feature>
<keyword evidence="4" id="KW-0547">Nucleotide-binding</keyword>
<feature type="transmembrane region" description="Helical" evidence="10">
    <location>
        <begin position="271"/>
        <end position="291"/>
    </location>
</feature>
<dbReference type="SFLD" id="SFLDG00002">
    <property type="entry name" value="C1.7:_P-type_atpase_like"/>
    <property type="match status" value="1"/>
</dbReference>
<comment type="similarity">
    <text evidence="2">Belongs to the cation transport ATPase (P-type) (TC 3.A.3) family. Type IIA subfamily.</text>
</comment>
<feature type="region of interest" description="Disordered" evidence="9">
    <location>
        <begin position="1"/>
        <end position="29"/>
    </location>
</feature>
<keyword evidence="7 10" id="KW-1133">Transmembrane helix</keyword>
<dbReference type="InterPro" id="IPR023298">
    <property type="entry name" value="ATPase_P-typ_TM_dom_sf"/>
</dbReference>
<dbReference type="InterPro" id="IPR004014">
    <property type="entry name" value="ATPase_P-typ_cation-transptr_N"/>
</dbReference>
<reference evidence="12 13" key="1">
    <citation type="submission" date="2019-10" db="EMBL/GenBank/DDBJ databases">
        <title>Thermopilla bonchosmolovskayae gen. nov., sp. nov., a moderately thermophilic Chloroflexi bacterium from a Chukotka hot spring (Arctic, Russia), representing a novel classis Thermopillaia, which include previously uncultivated lineage OLB14.</title>
        <authorList>
            <person name="Kochetkova T.V."/>
            <person name="Zayulina K.S."/>
            <person name="Zhigarkov V.S."/>
            <person name="Minaev N.V."/>
            <person name="Novikov A."/>
            <person name="Toshchakov S.V."/>
            <person name="Elcheninov A.G."/>
            <person name="Kublanov I.V."/>
        </authorList>
    </citation>
    <scope>NUCLEOTIDE SEQUENCE [LARGE SCALE GENOMIC DNA]</scope>
    <source>
        <strain evidence="12 13">3753O</strain>
    </source>
</reference>
<dbReference type="Pfam" id="PF00690">
    <property type="entry name" value="Cation_ATPase_N"/>
    <property type="match status" value="1"/>
</dbReference>
<dbReference type="PANTHER" id="PTHR43294">
    <property type="entry name" value="SODIUM/POTASSIUM-TRANSPORTING ATPASE SUBUNIT ALPHA"/>
    <property type="match status" value="1"/>
</dbReference>
<dbReference type="InterPro" id="IPR023299">
    <property type="entry name" value="ATPase_P-typ_cyto_dom_N"/>
</dbReference>
<evidence type="ECO:0000256" key="9">
    <source>
        <dbReference type="SAM" id="MobiDB-lite"/>
    </source>
</evidence>
<keyword evidence="5" id="KW-0067">ATP-binding</keyword>
<dbReference type="Pfam" id="PF00689">
    <property type="entry name" value="Cation_ATPase_C"/>
    <property type="match status" value="1"/>
</dbReference>
<protein>
    <submittedName>
        <fullName evidence="12">HAD-IC family P-type ATPase</fullName>
    </submittedName>
</protein>
<dbReference type="Gene3D" id="2.70.150.10">
    <property type="entry name" value="Calcium-transporting ATPase, cytoplasmic transduction domain A"/>
    <property type="match status" value="1"/>
</dbReference>
<evidence type="ECO:0000313" key="13">
    <source>
        <dbReference type="Proteomes" id="UP000326331"/>
    </source>
</evidence>
<feature type="transmembrane region" description="Helical" evidence="10">
    <location>
        <begin position="841"/>
        <end position="859"/>
    </location>
</feature>
<dbReference type="PROSITE" id="PS00154">
    <property type="entry name" value="ATPASE_E1_E2"/>
    <property type="match status" value="1"/>
</dbReference>
<feature type="transmembrane region" description="Helical" evidence="10">
    <location>
        <begin position="733"/>
        <end position="752"/>
    </location>
</feature>
<dbReference type="SUPFAM" id="SSF56784">
    <property type="entry name" value="HAD-like"/>
    <property type="match status" value="1"/>
</dbReference>
<keyword evidence="13" id="KW-1185">Reference proteome</keyword>
<dbReference type="InterPro" id="IPR018303">
    <property type="entry name" value="ATPase_P-typ_P_site"/>
</dbReference>
<evidence type="ECO:0000313" key="12">
    <source>
        <dbReference type="EMBL" id="QFG03415.1"/>
    </source>
</evidence>
<dbReference type="InterPro" id="IPR008250">
    <property type="entry name" value="ATPase_P-typ_transduc_dom_A_sf"/>
</dbReference>
<dbReference type="Pfam" id="PF13246">
    <property type="entry name" value="Cation_ATPase"/>
    <property type="match status" value="1"/>
</dbReference>
<evidence type="ECO:0000256" key="7">
    <source>
        <dbReference type="ARBA" id="ARBA00022989"/>
    </source>
</evidence>
<feature type="transmembrane region" description="Helical" evidence="10">
    <location>
        <begin position="297"/>
        <end position="323"/>
    </location>
</feature>
<dbReference type="InterPro" id="IPR059000">
    <property type="entry name" value="ATPase_P-type_domA"/>
</dbReference>
<evidence type="ECO:0000256" key="10">
    <source>
        <dbReference type="SAM" id="Phobius"/>
    </source>
</evidence>
<dbReference type="InterPro" id="IPR001757">
    <property type="entry name" value="P_typ_ATPase"/>
</dbReference>
<feature type="transmembrane region" description="Helical" evidence="10">
    <location>
        <begin position="804"/>
        <end position="821"/>
    </location>
</feature>
<dbReference type="InterPro" id="IPR006068">
    <property type="entry name" value="ATPase_P-typ_cation-transptr_C"/>
</dbReference>
<feature type="compositionally biased region" description="Low complexity" evidence="9">
    <location>
        <begin position="1"/>
        <end position="17"/>
    </location>
</feature>
<dbReference type="PANTHER" id="PTHR43294:SF20">
    <property type="entry name" value="P-TYPE ATPASE"/>
    <property type="match status" value="1"/>
</dbReference>
<dbReference type="Proteomes" id="UP000326331">
    <property type="component" value="Chromosome"/>
</dbReference>
<dbReference type="SFLD" id="SFLDF00027">
    <property type="entry name" value="p-type_atpase"/>
    <property type="match status" value="1"/>
</dbReference>
<keyword evidence="6" id="KW-1278">Translocase</keyword>
<keyword evidence="3 10" id="KW-0812">Transmembrane</keyword>